<dbReference type="OrthoDB" id="184109at2759"/>
<keyword evidence="8" id="KW-1185">Reference proteome</keyword>
<dbReference type="PANTHER" id="PTHR12968">
    <property type="entry name" value="B9 DOMAIN-CONTAINING"/>
    <property type="match status" value="1"/>
</dbReference>
<dbReference type="GO" id="GO:0036038">
    <property type="term" value="C:MKS complex"/>
    <property type="evidence" value="ECO:0007669"/>
    <property type="project" value="TreeGrafter"/>
</dbReference>
<dbReference type="VEuPathDB" id="FungiDB:AMAG_08930"/>
<evidence type="ECO:0000313" key="8">
    <source>
        <dbReference type="Proteomes" id="UP000054350"/>
    </source>
</evidence>
<gene>
    <name evidence="7" type="ORF">AMAG_08930</name>
</gene>
<evidence type="ECO:0000256" key="5">
    <source>
        <dbReference type="ARBA" id="ARBA00023273"/>
    </source>
</evidence>
<dbReference type="PROSITE" id="PS51381">
    <property type="entry name" value="C2_B9"/>
    <property type="match status" value="1"/>
</dbReference>
<evidence type="ECO:0000256" key="6">
    <source>
        <dbReference type="ARBA" id="ARBA00039272"/>
    </source>
</evidence>
<sequence>MAEVHLVGTLLGAHAPTLLSAATGLACKYALVAGPAWTVIEGTASAQTHVDVPSDGEWAVWSHPLDVHFATRSLHAWPKLVFEVVAQDALSRMAVAGYGLVQVPMAPGTYRLECTLWRPACATWVEALKRQFLGVAPALKSLDAVAASADRAHMVTESVPCTVHVEISVIHRGLTPHGVHVAASRSTAAGLAGLG</sequence>
<dbReference type="Pfam" id="PF07162">
    <property type="entry name" value="B9-C2"/>
    <property type="match status" value="1"/>
</dbReference>
<evidence type="ECO:0000313" key="7">
    <source>
        <dbReference type="EMBL" id="KNE63865.1"/>
    </source>
</evidence>
<dbReference type="OMA" id="DVAYWCH"/>
<reference evidence="7 8" key="1">
    <citation type="submission" date="2009-11" db="EMBL/GenBank/DDBJ databases">
        <title>Annotation of Allomyces macrogynus ATCC 38327.</title>
        <authorList>
            <consortium name="The Broad Institute Genome Sequencing Platform"/>
            <person name="Russ C."/>
            <person name="Cuomo C."/>
            <person name="Burger G."/>
            <person name="Gray M.W."/>
            <person name="Holland P.W.H."/>
            <person name="King N."/>
            <person name="Lang F.B.F."/>
            <person name="Roger A.J."/>
            <person name="Ruiz-Trillo I."/>
            <person name="Young S.K."/>
            <person name="Zeng Q."/>
            <person name="Gargeya S."/>
            <person name="Fitzgerald M."/>
            <person name="Haas B."/>
            <person name="Abouelleil A."/>
            <person name="Alvarado L."/>
            <person name="Arachchi H.M."/>
            <person name="Berlin A."/>
            <person name="Chapman S.B."/>
            <person name="Gearin G."/>
            <person name="Goldberg J."/>
            <person name="Griggs A."/>
            <person name="Gujja S."/>
            <person name="Hansen M."/>
            <person name="Heiman D."/>
            <person name="Howarth C."/>
            <person name="Larimer J."/>
            <person name="Lui A."/>
            <person name="MacDonald P.J.P."/>
            <person name="McCowen C."/>
            <person name="Montmayeur A."/>
            <person name="Murphy C."/>
            <person name="Neiman D."/>
            <person name="Pearson M."/>
            <person name="Priest M."/>
            <person name="Roberts A."/>
            <person name="Saif S."/>
            <person name="Shea T."/>
            <person name="Sisk P."/>
            <person name="Stolte C."/>
            <person name="Sykes S."/>
            <person name="Wortman J."/>
            <person name="Nusbaum C."/>
            <person name="Birren B."/>
        </authorList>
    </citation>
    <scope>NUCLEOTIDE SEQUENCE [LARGE SCALE GENOMIC DNA]</scope>
    <source>
        <strain evidence="7 8">ATCC 38327</strain>
    </source>
</reference>
<evidence type="ECO:0000256" key="2">
    <source>
        <dbReference type="ARBA" id="ARBA00022490"/>
    </source>
</evidence>
<dbReference type="AlphaFoldDB" id="A0A0L0SN90"/>
<name>A0A0L0SN90_ALLM3</name>
<dbReference type="InterPro" id="IPR010796">
    <property type="entry name" value="C2_B9-type_dom"/>
</dbReference>
<dbReference type="Proteomes" id="UP000054350">
    <property type="component" value="Unassembled WGS sequence"/>
</dbReference>
<dbReference type="GO" id="GO:0060271">
    <property type="term" value="P:cilium assembly"/>
    <property type="evidence" value="ECO:0007669"/>
    <property type="project" value="TreeGrafter"/>
</dbReference>
<dbReference type="eggNOG" id="KOG4028">
    <property type="taxonomic scope" value="Eukaryota"/>
</dbReference>
<protein>
    <recommendedName>
        <fullName evidence="6">B9 domain-containing protein 2</fullName>
    </recommendedName>
</protein>
<organism evidence="7 8">
    <name type="scientific">Allomyces macrogynus (strain ATCC 38327)</name>
    <name type="common">Allomyces javanicus var. macrogynus</name>
    <dbReference type="NCBI Taxonomy" id="578462"/>
    <lineage>
        <taxon>Eukaryota</taxon>
        <taxon>Fungi</taxon>
        <taxon>Fungi incertae sedis</taxon>
        <taxon>Blastocladiomycota</taxon>
        <taxon>Blastocladiomycetes</taxon>
        <taxon>Blastocladiales</taxon>
        <taxon>Blastocladiaceae</taxon>
        <taxon>Allomyces</taxon>
    </lineage>
</organism>
<keyword evidence="5" id="KW-0966">Cell projection</keyword>
<evidence type="ECO:0000256" key="3">
    <source>
        <dbReference type="ARBA" id="ARBA00022794"/>
    </source>
</evidence>
<dbReference type="PANTHER" id="PTHR12968:SF2">
    <property type="entry name" value="B9 DOMAIN-CONTAINING PROTEIN 2"/>
    <property type="match status" value="1"/>
</dbReference>
<evidence type="ECO:0000256" key="1">
    <source>
        <dbReference type="ARBA" id="ARBA00004120"/>
    </source>
</evidence>
<evidence type="ECO:0000256" key="4">
    <source>
        <dbReference type="ARBA" id="ARBA00023212"/>
    </source>
</evidence>
<comment type="subcellular location">
    <subcellularLocation>
        <location evidence="1">Cytoplasm</location>
        <location evidence="1">Cytoskeleton</location>
        <location evidence="1">Cilium basal body</location>
    </subcellularLocation>
</comment>
<proteinExistence type="predicted"/>
<dbReference type="STRING" id="578462.A0A0L0SN90"/>
<reference evidence="8" key="2">
    <citation type="submission" date="2009-11" db="EMBL/GenBank/DDBJ databases">
        <title>The Genome Sequence of Allomyces macrogynus strain ATCC 38327.</title>
        <authorList>
            <consortium name="The Broad Institute Genome Sequencing Platform"/>
            <person name="Russ C."/>
            <person name="Cuomo C."/>
            <person name="Shea T."/>
            <person name="Young S.K."/>
            <person name="Zeng Q."/>
            <person name="Koehrsen M."/>
            <person name="Haas B."/>
            <person name="Borodovsky M."/>
            <person name="Guigo R."/>
            <person name="Alvarado L."/>
            <person name="Berlin A."/>
            <person name="Borenstein D."/>
            <person name="Chen Z."/>
            <person name="Engels R."/>
            <person name="Freedman E."/>
            <person name="Gellesch M."/>
            <person name="Goldberg J."/>
            <person name="Griggs A."/>
            <person name="Gujja S."/>
            <person name="Heiman D."/>
            <person name="Hepburn T."/>
            <person name="Howarth C."/>
            <person name="Jen D."/>
            <person name="Larson L."/>
            <person name="Lewis B."/>
            <person name="Mehta T."/>
            <person name="Park D."/>
            <person name="Pearson M."/>
            <person name="Roberts A."/>
            <person name="Saif S."/>
            <person name="Shenoy N."/>
            <person name="Sisk P."/>
            <person name="Stolte C."/>
            <person name="Sykes S."/>
            <person name="Walk T."/>
            <person name="White J."/>
            <person name="Yandava C."/>
            <person name="Burger G."/>
            <person name="Gray M.W."/>
            <person name="Holland P.W.H."/>
            <person name="King N."/>
            <person name="Lang F.B.F."/>
            <person name="Roger A.J."/>
            <person name="Ruiz-Trillo I."/>
            <person name="Lander E."/>
            <person name="Nusbaum C."/>
        </authorList>
    </citation>
    <scope>NUCLEOTIDE SEQUENCE [LARGE SCALE GENOMIC DNA]</scope>
    <source>
        <strain evidence="8">ATCC 38327</strain>
    </source>
</reference>
<keyword evidence="2" id="KW-0963">Cytoplasm</keyword>
<accession>A0A0L0SN90</accession>
<keyword evidence="3" id="KW-0970">Cilium biogenesis/degradation</keyword>
<dbReference type="EMBL" id="GG745343">
    <property type="protein sequence ID" value="KNE63865.1"/>
    <property type="molecule type" value="Genomic_DNA"/>
</dbReference>
<keyword evidence="4" id="KW-0206">Cytoskeleton</keyword>